<dbReference type="CDD" id="cd06980">
    <property type="entry name" value="cupin_bxe_c0505"/>
    <property type="match status" value="1"/>
</dbReference>
<feature type="region of interest" description="Disordered" evidence="1">
    <location>
        <begin position="1"/>
        <end position="62"/>
    </location>
</feature>
<comment type="caution">
    <text evidence="3">The sequence shown here is derived from an EMBL/GenBank/DDBJ whole genome shotgun (WGS) entry which is preliminary data.</text>
</comment>
<gene>
    <name evidence="3" type="ORF">HA482_25975</name>
</gene>
<organism evidence="3 4">
    <name type="scientific">Bradyrhizobium campsiandrae</name>
    <dbReference type="NCBI Taxonomy" id="1729892"/>
    <lineage>
        <taxon>Bacteria</taxon>
        <taxon>Pseudomonadati</taxon>
        <taxon>Pseudomonadota</taxon>
        <taxon>Alphaproteobacteria</taxon>
        <taxon>Hyphomicrobiales</taxon>
        <taxon>Nitrobacteraceae</taxon>
        <taxon>Bradyrhizobium</taxon>
    </lineage>
</organism>
<dbReference type="Proteomes" id="UP000639516">
    <property type="component" value="Unassembled WGS sequence"/>
</dbReference>
<accession>A0ABR7UDL8</accession>
<feature type="domain" description="Cupin type-2" evidence="2">
    <location>
        <begin position="107"/>
        <end position="158"/>
    </location>
</feature>
<evidence type="ECO:0000256" key="1">
    <source>
        <dbReference type="SAM" id="MobiDB-lite"/>
    </source>
</evidence>
<evidence type="ECO:0000313" key="3">
    <source>
        <dbReference type="EMBL" id="MBC9981661.1"/>
    </source>
</evidence>
<feature type="compositionally biased region" description="Basic residues" evidence="1">
    <location>
        <begin position="32"/>
        <end position="41"/>
    </location>
</feature>
<protein>
    <submittedName>
        <fullName evidence="3">Cupin domain-containing protein</fullName>
    </submittedName>
</protein>
<feature type="compositionally biased region" description="Basic residues" evidence="1">
    <location>
        <begin position="1"/>
        <end position="11"/>
    </location>
</feature>
<sequence>MVKTTKSKTKSRSAAQTAVKKRSAAKAASRSSARKAVKSKARTAPAKTAATKPARPRQRIAISHHREEDFKADGLRAYAKYRDLGIAAASHGLAQAHVIRLQGPCDPAEVSKLHFHDVDFQMVYVLKGWVKTYMDGQGETVMREGSAWTQPPKIKHMILDYSDDVELLEVILPAEFKTVELKA</sequence>
<proteinExistence type="predicted"/>
<dbReference type="Gene3D" id="2.60.120.10">
    <property type="entry name" value="Jelly Rolls"/>
    <property type="match status" value="1"/>
</dbReference>
<dbReference type="Pfam" id="PF07883">
    <property type="entry name" value="Cupin_2"/>
    <property type="match status" value="1"/>
</dbReference>
<name>A0ABR7UDL8_9BRAD</name>
<dbReference type="InterPro" id="IPR014710">
    <property type="entry name" value="RmlC-like_jellyroll"/>
</dbReference>
<dbReference type="SUPFAM" id="SSF51182">
    <property type="entry name" value="RmlC-like cupins"/>
    <property type="match status" value="1"/>
</dbReference>
<reference evidence="3 4" key="1">
    <citation type="journal article" date="2020" name="Arch. Microbiol.">
        <title>Bradyrhizobium campsiandrae sp. nov., a nitrogen-fixing bacterial strain isolated from a native leguminous tree from the Amazon adapted to flooded conditions.</title>
        <authorList>
            <person name="Cabral Michel D."/>
            <person name="Martins da Costa E."/>
            <person name="Azarias Guimaraes A."/>
            <person name="Soares de Carvalho T."/>
            <person name="Santos de Castro Caputo P."/>
            <person name="Willems A."/>
            <person name="de Souza Moreira F.M."/>
        </authorList>
    </citation>
    <scope>NUCLEOTIDE SEQUENCE [LARGE SCALE GENOMIC DNA]</scope>
    <source>
        <strain evidence="4">INPA 384B</strain>
    </source>
</reference>
<feature type="compositionally biased region" description="Low complexity" evidence="1">
    <location>
        <begin position="42"/>
        <end position="53"/>
    </location>
</feature>
<evidence type="ECO:0000259" key="2">
    <source>
        <dbReference type="Pfam" id="PF07883"/>
    </source>
</evidence>
<dbReference type="EMBL" id="JAATTO010000040">
    <property type="protein sequence ID" value="MBC9981661.1"/>
    <property type="molecule type" value="Genomic_DNA"/>
</dbReference>
<dbReference type="RefSeq" id="WP_188095362.1">
    <property type="nucleotide sequence ID" value="NZ_JAANIH010000001.1"/>
</dbReference>
<dbReference type="InterPro" id="IPR011051">
    <property type="entry name" value="RmlC_Cupin_sf"/>
</dbReference>
<evidence type="ECO:0000313" key="4">
    <source>
        <dbReference type="Proteomes" id="UP000639516"/>
    </source>
</evidence>
<keyword evidence="4" id="KW-1185">Reference proteome</keyword>
<dbReference type="InterPro" id="IPR013096">
    <property type="entry name" value="Cupin_2"/>
</dbReference>